<dbReference type="RefSeq" id="WP_061777297.1">
    <property type="nucleotide sequence ID" value="NZ_AYZH01000023.1"/>
</dbReference>
<protein>
    <submittedName>
        <fullName evidence="1">Uncharacterized protein</fullName>
    </submittedName>
</protein>
<dbReference type="Proteomes" id="UP000051589">
    <property type="component" value="Unassembled WGS sequence"/>
</dbReference>
<dbReference type="AlphaFoldDB" id="A0A0R2DNE7"/>
<dbReference type="PATRIC" id="fig|1423803.3.peg.1074"/>
<dbReference type="STRING" id="1423803.FD13_GL001067"/>
<dbReference type="OrthoDB" id="2148857at2"/>
<name>A0A0R2DNE7_9LACO</name>
<organism evidence="1 2">
    <name type="scientific">Levilactobacillus senmaizukei DSM 21775 = NBRC 103853</name>
    <dbReference type="NCBI Taxonomy" id="1423803"/>
    <lineage>
        <taxon>Bacteria</taxon>
        <taxon>Bacillati</taxon>
        <taxon>Bacillota</taxon>
        <taxon>Bacilli</taxon>
        <taxon>Lactobacillales</taxon>
        <taxon>Lactobacillaceae</taxon>
        <taxon>Levilactobacillus</taxon>
    </lineage>
</organism>
<proteinExistence type="predicted"/>
<accession>A0A0R2DNE7</accession>
<keyword evidence="2" id="KW-1185">Reference proteome</keyword>
<gene>
    <name evidence="1" type="ORF">FD13_GL001067</name>
</gene>
<dbReference type="EMBL" id="AYZH01000023">
    <property type="protein sequence ID" value="KRN01405.1"/>
    <property type="molecule type" value="Genomic_DNA"/>
</dbReference>
<evidence type="ECO:0000313" key="2">
    <source>
        <dbReference type="Proteomes" id="UP000051589"/>
    </source>
</evidence>
<reference evidence="1 2" key="1">
    <citation type="journal article" date="2015" name="Genome Announc.">
        <title>Expanding the biotechnology potential of lactobacilli through comparative genomics of 213 strains and associated genera.</title>
        <authorList>
            <person name="Sun Z."/>
            <person name="Harris H.M."/>
            <person name="McCann A."/>
            <person name="Guo C."/>
            <person name="Argimon S."/>
            <person name="Zhang W."/>
            <person name="Yang X."/>
            <person name="Jeffery I.B."/>
            <person name="Cooney J.C."/>
            <person name="Kagawa T.F."/>
            <person name="Liu W."/>
            <person name="Song Y."/>
            <person name="Salvetti E."/>
            <person name="Wrobel A."/>
            <person name="Rasinkangas P."/>
            <person name="Parkhill J."/>
            <person name="Rea M.C."/>
            <person name="O'Sullivan O."/>
            <person name="Ritari J."/>
            <person name="Douillard F.P."/>
            <person name="Paul Ross R."/>
            <person name="Yang R."/>
            <person name="Briner A.E."/>
            <person name="Felis G.E."/>
            <person name="de Vos W.M."/>
            <person name="Barrangou R."/>
            <person name="Klaenhammer T.R."/>
            <person name="Caufield P.W."/>
            <person name="Cui Y."/>
            <person name="Zhang H."/>
            <person name="O'Toole P.W."/>
        </authorList>
    </citation>
    <scope>NUCLEOTIDE SEQUENCE [LARGE SCALE GENOMIC DNA]</scope>
    <source>
        <strain evidence="1 2">DSM 21775</strain>
    </source>
</reference>
<comment type="caution">
    <text evidence="1">The sequence shown here is derived from an EMBL/GenBank/DDBJ whole genome shotgun (WGS) entry which is preliminary data.</text>
</comment>
<sequence>MKREIQTFIDAVANDDLQHFSAKTTEKAFYADADQAMAPLAKFIRKQIAADQLAQAELTLSDAEVSVRLETSVINLPLKDSKIIGKIMETDAEADVNVYAVIETADINVSGLRIDALAPADTYVDQAKTADDSLHDWLGLQIEKLQAAATNKEATDVKKSDD</sequence>
<evidence type="ECO:0000313" key="1">
    <source>
        <dbReference type="EMBL" id="KRN01405.1"/>
    </source>
</evidence>